<sequence>MCEMFGQFIQKKHKEEQAANARFWKIPACCDDDDDYNSAITPNEPSLYDEDILEKIFLNPLFEEEIIPMKIDPHHFNAESDLIESLLNHDSSIILSSSKIDSLLDEFTGELTLLKSIPPRIDE</sequence>
<comment type="caution">
    <text evidence="1">The sequence shown here is derived from an EMBL/GenBank/DDBJ whole genome shotgun (WGS) entry which is preliminary data.</text>
</comment>
<dbReference type="AlphaFoldDB" id="A0A699SFC7"/>
<organism evidence="1">
    <name type="scientific">Tanacetum cinerariifolium</name>
    <name type="common">Dalmatian daisy</name>
    <name type="synonym">Chrysanthemum cinerariifolium</name>
    <dbReference type="NCBI Taxonomy" id="118510"/>
    <lineage>
        <taxon>Eukaryota</taxon>
        <taxon>Viridiplantae</taxon>
        <taxon>Streptophyta</taxon>
        <taxon>Embryophyta</taxon>
        <taxon>Tracheophyta</taxon>
        <taxon>Spermatophyta</taxon>
        <taxon>Magnoliopsida</taxon>
        <taxon>eudicotyledons</taxon>
        <taxon>Gunneridae</taxon>
        <taxon>Pentapetalae</taxon>
        <taxon>asterids</taxon>
        <taxon>campanulids</taxon>
        <taxon>Asterales</taxon>
        <taxon>Asteraceae</taxon>
        <taxon>Asteroideae</taxon>
        <taxon>Anthemideae</taxon>
        <taxon>Anthemidinae</taxon>
        <taxon>Tanacetum</taxon>
    </lineage>
</organism>
<name>A0A699SFC7_TANCI</name>
<protein>
    <submittedName>
        <fullName evidence="1">Uncharacterized protein</fullName>
    </submittedName>
</protein>
<evidence type="ECO:0000313" key="1">
    <source>
        <dbReference type="EMBL" id="GFC96354.1"/>
    </source>
</evidence>
<proteinExistence type="predicted"/>
<dbReference type="EMBL" id="BKCJ011159640">
    <property type="protein sequence ID" value="GFC96354.1"/>
    <property type="molecule type" value="Genomic_DNA"/>
</dbReference>
<reference evidence="1" key="1">
    <citation type="journal article" date="2019" name="Sci. Rep.">
        <title>Draft genome of Tanacetum cinerariifolium, the natural source of mosquito coil.</title>
        <authorList>
            <person name="Yamashiro T."/>
            <person name="Shiraishi A."/>
            <person name="Satake H."/>
            <person name="Nakayama K."/>
        </authorList>
    </citation>
    <scope>NUCLEOTIDE SEQUENCE</scope>
</reference>
<accession>A0A699SFC7</accession>
<feature type="non-terminal residue" evidence="1">
    <location>
        <position position="123"/>
    </location>
</feature>
<gene>
    <name evidence="1" type="ORF">Tci_868324</name>
</gene>